<dbReference type="AlphaFoldDB" id="A0A841JU12"/>
<reference evidence="3 4" key="1">
    <citation type="submission" date="2020-08" db="EMBL/GenBank/DDBJ databases">
        <title>Genomic Encyclopedia of Type Strains, Phase IV (KMG-IV): sequencing the most valuable type-strain genomes for metagenomic binning, comparative biology and taxonomic classification.</title>
        <authorList>
            <person name="Goeker M."/>
        </authorList>
    </citation>
    <scope>NUCLEOTIDE SEQUENCE [LARGE SCALE GENOMIC DNA]</scope>
    <source>
        <strain evidence="3 4">DSM 103733</strain>
    </source>
</reference>
<dbReference type="RefSeq" id="WP_184084896.1">
    <property type="nucleotide sequence ID" value="NZ_JACHEK010000005.1"/>
</dbReference>
<dbReference type="GO" id="GO:0016757">
    <property type="term" value="F:glycosyltransferase activity"/>
    <property type="evidence" value="ECO:0007669"/>
    <property type="project" value="InterPro"/>
</dbReference>
<dbReference type="InterPro" id="IPR028098">
    <property type="entry name" value="Glyco_trans_4-like_N"/>
</dbReference>
<proteinExistence type="predicted"/>
<evidence type="ECO:0000259" key="2">
    <source>
        <dbReference type="Pfam" id="PF13439"/>
    </source>
</evidence>
<dbReference type="PANTHER" id="PTHR45947">
    <property type="entry name" value="SULFOQUINOVOSYL TRANSFERASE SQD2"/>
    <property type="match status" value="1"/>
</dbReference>
<protein>
    <submittedName>
        <fullName evidence="3">Glycosyltransferase involved in cell wall biosynthesis</fullName>
    </submittedName>
</protein>
<dbReference type="SUPFAM" id="SSF53756">
    <property type="entry name" value="UDP-Glycosyltransferase/glycogen phosphorylase"/>
    <property type="match status" value="1"/>
</dbReference>
<dbReference type="Pfam" id="PF00534">
    <property type="entry name" value="Glycos_transf_1"/>
    <property type="match status" value="1"/>
</dbReference>
<evidence type="ECO:0000259" key="1">
    <source>
        <dbReference type="Pfam" id="PF00534"/>
    </source>
</evidence>
<dbReference type="InterPro" id="IPR050194">
    <property type="entry name" value="Glycosyltransferase_grp1"/>
</dbReference>
<dbReference type="Gene3D" id="3.40.50.2000">
    <property type="entry name" value="Glycogen Phosphorylase B"/>
    <property type="match status" value="2"/>
</dbReference>
<dbReference type="Pfam" id="PF13439">
    <property type="entry name" value="Glyco_transf_4"/>
    <property type="match status" value="1"/>
</dbReference>
<dbReference type="Proteomes" id="UP000538666">
    <property type="component" value="Unassembled WGS sequence"/>
</dbReference>
<feature type="domain" description="Glycosyltransferase subfamily 4-like N-terminal" evidence="2">
    <location>
        <begin position="59"/>
        <end position="176"/>
    </location>
</feature>
<accession>A0A841JU12</accession>
<dbReference type="InterPro" id="IPR001296">
    <property type="entry name" value="Glyco_trans_1"/>
</dbReference>
<comment type="caution">
    <text evidence="3">The sequence shown here is derived from an EMBL/GenBank/DDBJ whole genome shotgun (WGS) entry which is preliminary data.</text>
</comment>
<keyword evidence="3" id="KW-0808">Transferase</keyword>
<feature type="domain" description="Glycosyl transferase family 1" evidence="1">
    <location>
        <begin position="181"/>
        <end position="346"/>
    </location>
</feature>
<organism evidence="3 4">
    <name type="scientific">Silvibacterium bohemicum</name>
    <dbReference type="NCBI Taxonomy" id="1577686"/>
    <lineage>
        <taxon>Bacteria</taxon>
        <taxon>Pseudomonadati</taxon>
        <taxon>Acidobacteriota</taxon>
        <taxon>Terriglobia</taxon>
        <taxon>Terriglobales</taxon>
        <taxon>Acidobacteriaceae</taxon>
        <taxon>Silvibacterium</taxon>
    </lineage>
</organism>
<evidence type="ECO:0000313" key="4">
    <source>
        <dbReference type="Proteomes" id="UP000538666"/>
    </source>
</evidence>
<dbReference type="EMBL" id="JACHEK010000005">
    <property type="protein sequence ID" value="MBB6144893.1"/>
    <property type="molecule type" value="Genomic_DNA"/>
</dbReference>
<evidence type="ECO:0000313" key="3">
    <source>
        <dbReference type="EMBL" id="MBB6144893.1"/>
    </source>
</evidence>
<sequence>MIYRTELLPASETFIAAQTAALKKYSPWFAGLKRLPDGLPLDPGCVLSLTKENLLKDKLRRRFYLRTGVAPDFHRSLRDLRPSLIHAHFAVDACVALPLKRTLQVPLVVTLHGYDVTRSDDTFRQTVFGRIYLERRNTMLREASLFLCVSEHIRGRALERGYPVEKLAMLPIGIELPENDAVVEREPIVLFVGRMVEKKGCIHLLRAMERVEAILPASRLILLGDGPLRTELERYAFTRLRNVTFLGMRPQCEVRNWMRRARVLAAPSIVGGDGDSEGLPIVLCEAQARGLPAVSCYGPGVNEAVVENQTALLVPQRDEQALSKAILRLMTEPALHRELAEAGRQRAANLFDIQKQTALLEDRYDEVVSRFAWIRK</sequence>
<dbReference type="PANTHER" id="PTHR45947:SF14">
    <property type="entry name" value="SLL1723 PROTEIN"/>
    <property type="match status" value="1"/>
</dbReference>
<keyword evidence="4" id="KW-1185">Reference proteome</keyword>
<name>A0A841JU12_9BACT</name>
<gene>
    <name evidence="3" type="ORF">HNQ77_002849</name>
</gene>